<proteinExistence type="predicted"/>
<organism evidence="1 2">
    <name type="scientific">Araneus ventricosus</name>
    <name type="common">Orbweaver spider</name>
    <name type="synonym">Epeira ventricosa</name>
    <dbReference type="NCBI Taxonomy" id="182803"/>
    <lineage>
        <taxon>Eukaryota</taxon>
        <taxon>Metazoa</taxon>
        <taxon>Ecdysozoa</taxon>
        <taxon>Arthropoda</taxon>
        <taxon>Chelicerata</taxon>
        <taxon>Arachnida</taxon>
        <taxon>Araneae</taxon>
        <taxon>Araneomorphae</taxon>
        <taxon>Entelegynae</taxon>
        <taxon>Araneoidea</taxon>
        <taxon>Araneidae</taxon>
        <taxon>Araneus</taxon>
    </lineage>
</organism>
<keyword evidence="2" id="KW-1185">Reference proteome</keyword>
<dbReference type="AlphaFoldDB" id="A0A4Y2AKY6"/>
<sequence>MWALEWDAILSTRTTSNMRMGSRRLTVLNAWLPPEEEVVSMCLSLVTNKTIGAVDHRRRRAYFLSNTDSALPMRGSRPFRFF</sequence>
<dbReference type="Proteomes" id="UP000499080">
    <property type="component" value="Unassembled WGS sequence"/>
</dbReference>
<evidence type="ECO:0000313" key="2">
    <source>
        <dbReference type="Proteomes" id="UP000499080"/>
    </source>
</evidence>
<dbReference type="EMBL" id="BGPR01000022">
    <property type="protein sequence ID" value="GBL80551.1"/>
    <property type="molecule type" value="Genomic_DNA"/>
</dbReference>
<name>A0A4Y2AKY6_ARAVE</name>
<reference evidence="1 2" key="1">
    <citation type="journal article" date="2019" name="Sci. Rep.">
        <title>Orb-weaving spider Araneus ventricosus genome elucidates the spidroin gene catalogue.</title>
        <authorList>
            <person name="Kono N."/>
            <person name="Nakamura H."/>
            <person name="Ohtoshi R."/>
            <person name="Moran D.A.P."/>
            <person name="Shinohara A."/>
            <person name="Yoshida Y."/>
            <person name="Fujiwara M."/>
            <person name="Mori M."/>
            <person name="Tomita M."/>
            <person name="Arakawa K."/>
        </authorList>
    </citation>
    <scope>NUCLEOTIDE SEQUENCE [LARGE SCALE GENOMIC DNA]</scope>
</reference>
<comment type="caution">
    <text evidence="1">The sequence shown here is derived from an EMBL/GenBank/DDBJ whole genome shotgun (WGS) entry which is preliminary data.</text>
</comment>
<protein>
    <submittedName>
        <fullName evidence="1">Uncharacterized protein</fullName>
    </submittedName>
</protein>
<accession>A0A4Y2AKY6</accession>
<evidence type="ECO:0000313" key="1">
    <source>
        <dbReference type="EMBL" id="GBL80551.1"/>
    </source>
</evidence>
<gene>
    <name evidence="1" type="ORF">AVEN_225245_1</name>
</gene>